<reference evidence="2" key="1">
    <citation type="journal article" date="2019" name="Int. J. Syst. Evol. Microbiol.">
        <title>The Global Catalogue of Microorganisms (GCM) 10K type strain sequencing project: providing services to taxonomists for standard genome sequencing and annotation.</title>
        <authorList>
            <consortium name="The Broad Institute Genomics Platform"/>
            <consortium name="The Broad Institute Genome Sequencing Center for Infectious Disease"/>
            <person name="Wu L."/>
            <person name="Ma J."/>
        </authorList>
    </citation>
    <scope>NUCLEOTIDE SEQUENCE [LARGE SCALE GENOMIC DNA]</scope>
    <source>
        <strain evidence="2">JCM 8201</strain>
    </source>
</reference>
<evidence type="ECO:0000313" key="1">
    <source>
        <dbReference type="EMBL" id="GAA2738627.1"/>
    </source>
</evidence>
<gene>
    <name evidence="1" type="ORF">GCM10010439_73290</name>
</gene>
<sequence length="74" mass="8229">MWANVIKPAGEQPEPFCRVQNQDVGDLAEHVTCSDADGELHYCWSWGDPIAPVRHVEAAAEWVAYALRLKDPAP</sequence>
<evidence type="ECO:0000313" key="2">
    <source>
        <dbReference type="Proteomes" id="UP001501842"/>
    </source>
</evidence>
<keyword evidence="2" id="KW-1185">Reference proteome</keyword>
<dbReference type="EMBL" id="BAAATZ010000043">
    <property type="protein sequence ID" value="GAA2738627.1"/>
    <property type="molecule type" value="Genomic_DNA"/>
</dbReference>
<comment type="caution">
    <text evidence="1">The sequence shown here is derived from an EMBL/GenBank/DDBJ whole genome shotgun (WGS) entry which is preliminary data.</text>
</comment>
<dbReference type="Proteomes" id="UP001501842">
    <property type="component" value="Unassembled WGS sequence"/>
</dbReference>
<name>A0ABP6H9D2_9ACTN</name>
<proteinExistence type="predicted"/>
<organism evidence="1 2">
    <name type="scientific">Actinocorallia aurantiaca</name>
    <dbReference type="NCBI Taxonomy" id="46204"/>
    <lineage>
        <taxon>Bacteria</taxon>
        <taxon>Bacillati</taxon>
        <taxon>Actinomycetota</taxon>
        <taxon>Actinomycetes</taxon>
        <taxon>Streptosporangiales</taxon>
        <taxon>Thermomonosporaceae</taxon>
        <taxon>Actinocorallia</taxon>
    </lineage>
</organism>
<protein>
    <submittedName>
        <fullName evidence="1">Uncharacterized protein</fullName>
    </submittedName>
</protein>
<accession>A0ABP6H9D2</accession>